<sequence>MYCSVIALLLQGCRTQAYAFTTKRVELVAVRLILSSRSHC</sequence>
<organism evidence="1">
    <name type="scientific">Anguilla anguilla</name>
    <name type="common">European freshwater eel</name>
    <name type="synonym">Muraena anguilla</name>
    <dbReference type="NCBI Taxonomy" id="7936"/>
    <lineage>
        <taxon>Eukaryota</taxon>
        <taxon>Metazoa</taxon>
        <taxon>Chordata</taxon>
        <taxon>Craniata</taxon>
        <taxon>Vertebrata</taxon>
        <taxon>Euteleostomi</taxon>
        <taxon>Actinopterygii</taxon>
        <taxon>Neopterygii</taxon>
        <taxon>Teleostei</taxon>
        <taxon>Anguilliformes</taxon>
        <taxon>Anguillidae</taxon>
        <taxon>Anguilla</taxon>
    </lineage>
</organism>
<dbReference type="EMBL" id="GBXM01058272">
    <property type="protein sequence ID" value="JAH50305.1"/>
    <property type="molecule type" value="Transcribed_RNA"/>
</dbReference>
<protein>
    <submittedName>
        <fullName evidence="1">Uncharacterized protein</fullName>
    </submittedName>
</protein>
<evidence type="ECO:0000313" key="1">
    <source>
        <dbReference type="EMBL" id="JAH50305.1"/>
    </source>
</evidence>
<name>A0A0E9TBQ5_ANGAN</name>
<dbReference type="AlphaFoldDB" id="A0A0E9TBQ5"/>
<accession>A0A0E9TBQ5</accession>
<reference evidence="1" key="2">
    <citation type="journal article" date="2015" name="Fish Shellfish Immunol.">
        <title>Early steps in the European eel (Anguilla anguilla)-Vibrio vulnificus interaction in the gills: Role of the RtxA13 toxin.</title>
        <authorList>
            <person name="Callol A."/>
            <person name="Pajuelo D."/>
            <person name="Ebbesson L."/>
            <person name="Teles M."/>
            <person name="MacKenzie S."/>
            <person name="Amaro C."/>
        </authorList>
    </citation>
    <scope>NUCLEOTIDE SEQUENCE</scope>
</reference>
<proteinExistence type="predicted"/>
<reference evidence="1" key="1">
    <citation type="submission" date="2014-11" db="EMBL/GenBank/DDBJ databases">
        <authorList>
            <person name="Amaro Gonzalez C."/>
        </authorList>
    </citation>
    <scope>NUCLEOTIDE SEQUENCE</scope>
</reference>